<dbReference type="GO" id="GO:0005789">
    <property type="term" value="C:endoplasmic reticulum membrane"/>
    <property type="evidence" value="ECO:0007669"/>
    <property type="project" value="UniProtKB-SubCell"/>
</dbReference>
<dbReference type="PANTHER" id="PTHR24300:SF200">
    <property type="entry name" value="CYTOCHROME P450 2C70"/>
    <property type="match status" value="1"/>
</dbReference>
<gene>
    <name evidence="17" type="primary">LOC103126401</name>
</gene>
<dbReference type="GO" id="GO:0006082">
    <property type="term" value="P:organic acid metabolic process"/>
    <property type="evidence" value="ECO:0007669"/>
    <property type="project" value="TreeGrafter"/>
</dbReference>
<evidence type="ECO:0000256" key="11">
    <source>
        <dbReference type="ARBA" id="ARBA00023033"/>
    </source>
</evidence>
<dbReference type="Gene3D" id="1.10.630.10">
    <property type="entry name" value="Cytochrome P450"/>
    <property type="match status" value="1"/>
</dbReference>
<keyword evidence="16" id="KW-1185">Reference proteome</keyword>
<keyword evidence="6 13" id="KW-0479">Metal-binding</keyword>
<evidence type="ECO:0000256" key="9">
    <source>
        <dbReference type="ARBA" id="ARBA00023002"/>
    </source>
</evidence>
<dbReference type="GO" id="GO:0006805">
    <property type="term" value="P:xenobiotic metabolic process"/>
    <property type="evidence" value="ECO:0007669"/>
    <property type="project" value="TreeGrafter"/>
</dbReference>
<feature type="signal peptide" evidence="15">
    <location>
        <begin position="1"/>
        <end position="25"/>
    </location>
</feature>
<dbReference type="FunCoup" id="A0A1S3AMK4">
    <property type="interactions" value="65"/>
</dbReference>
<dbReference type="RefSeq" id="XP_007537365.1">
    <property type="nucleotide sequence ID" value="XM_007537303.3"/>
</dbReference>
<dbReference type="AlphaFoldDB" id="A0A1S3AMK4"/>
<evidence type="ECO:0000256" key="14">
    <source>
        <dbReference type="RuleBase" id="RU000461"/>
    </source>
</evidence>
<evidence type="ECO:0000256" key="6">
    <source>
        <dbReference type="ARBA" id="ARBA00022723"/>
    </source>
</evidence>
<evidence type="ECO:0000256" key="15">
    <source>
        <dbReference type="SAM" id="SignalP"/>
    </source>
</evidence>
<evidence type="ECO:0000256" key="3">
    <source>
        <dbReference type="ARBA" id="ARBA00004406"/>
    </source>
</evidence>
<comment type="cofactor">
    <cofactor evidence="1 13">
        <name>heme</name>
        <dbReference type="ChEBI" id="CHEBI:30413"/>
    </cofactor>
</comment>
<organism evidence="16 17">
    <name type="scientific">Erinaceus europaeus</name>
    <name type="common">Western European hedgehog</name>
    <dbReference type="NCBI Taxonomy" id="9365"/>
    <lineage>
        <taxon>Eukaryota</taxon>
        <taxon>Metazoa</taxon>
        <taxon>Chordata</taxon>
        <taxon>Craniata</taxon>
        <taxon>Vertebrata</taxon>
        <taxon>Euteleostomi</taxon>
        <taxon>Mammalia</taxon>
        <taxon>Eutheria</taxon>
        <taxon>Laurasiatheria</taxon>
        <taxon>Eulipotyphla</taxon>
        <taxon>Erinaceidae</taxon>
        <taxon>Erinaceinae</taxon>
        <taxon>Erinaceus</taxon>
    </lineage>
</organism>
<dbReference type="PANTHER" id="PTHR24300">
    <property type="entry name" value="CYTOCHROME P450 508A4-RELATED"/>
    <property type="match status" value="1"/>
</dbReference>
<evidence type="ECO:0000256" key="1">
    <source>
        <dbReference type="ARBA" id="ARBA00001971"/>
    </source>
</evidence>
<dbReference type="InterPro" id="IPR036396">
    <property type="entry name" value="Cyt_P450_sf"/>
</dbReference>
<dbReference type="InterPro" id="IPR001128">
    <property type="entry name" value="Cyt_P450"/>
</dbReference>
<evidence type="ECO:0000256" key="10">
    <source>
        <dbReference type="ARBA" id="ARBA00023004"/>
    </source>
</evidence>
<dbReference type="CDD" id="cd20665">
    <property type="entry name" value="CYP2C-like"/>
    <property type="match status" value="1"/>
</dbReference>
<dbReference type="Pfam" id="PF00067">
    <property type="entry name" value="p450"/>
    <property type="match status" value="1"/>
</dbReference>
<dbReference type="GO" id="GO:0020037">
    <property type="term" value="F:heme binding"/>
    <property type="evidence" value="ECO:0007669"/>
    <property type="project" value="InterPro"/>
</dbReference>
<reference evidence="17" key="2">
    <citation type="submission" date="2025-08" db="UniProtKB">
        <authorList>
            <consortium name="RefSeq"/>
        </authorList>
    </citation>
    <scope>IDENTIFICATION</scope>
</reference>
<keyword evidence="12" id="KW-0472">Membrane</keyword>
<dbReference type="InterPro" id="IPR017972">
    <property type="entry name" value="Cyt_P450_CS"/>
</dbReference>
<dbReference type="GO" id="GO:0005506">
    <property type="term" value="F:iron ion binding"/>
    <property type="evidence" value="ECO:0007669"/>
    <property type="project" value="InterPro"/>
</dbReference>
<evidence type="ECO:0000313" key="16">
    <source>
        <dbReference type="Proteomes" id="UP001652624"/>
    </source>
</evidence>
<dbReference type="InParanoid" id="A0A1S3AMK4"/>
<dbReference type="OrthoDB" id="1103324at2759"/>
<evidence type="ECO:0000313" key="17">
    <source>
        <dbReference type="RefSeq" id="XP_007537365.1"/>
    </source>
</evidence>
<reference evidence="16" key="1">
    <citation type="submission" date="2025-05" db="UniProtKB">
        <authorList>
            <consortium name="RefSeq"/>
        </authorList>
    </citation>
    <scope>NUCLEOTIDE SEQUENCE [LARGE SCALE GENOMIC DNA]</scope>
</reference>
<keyword evidence="9 14" id="KW-0560">Oxidoreductase</keyword>
<dbReference type="GeneID" id="103126401"/>
<dbReference type="FunFam" id="1.10.630.10:FF:000299">
    <property type="entry name" value="Cytochrome P450 2C9"/>
    <property type="match status" value="1"/>
</dbReference>
<dbReference type="PRINTS" id="PR00385">
    <property type="entry name" value="P450"/>
</dbReference>
<dbReference type="SUPFAM" id="SSF48264">
    <property type="entry name" value="Cytochrome P450"/>
    <property type="match status" value="1"/>
</dbReference>
<dbReference type="PROSITE" id="PS00086">
    <property type="entry name" value="CYTOCHROME_P450"/>
    <property type="match status" value="1"/>
</dbReference>
<accession>A0A1S3AMK4</accession>
<keyword evidence="7" id="KW-0256">Endoplasmic reticulum</keyword>
<comment type="subcellular location">
    <subcellularLocation>
        <location evidence="3">Endoplasmic reticulum membrane</location>
        <topology evidence="3">Peripheral membrane protein</topology>
    </subcellularLocation>
    <subcellularLocation>
        <location evidence="2">Microsome membrane</location>
        <topology evidence="2">Peripheral membrane protein</topology>
    </subcellularLocation>
</comment>
<dbReference type="PRINTS" id="PR00463">
    <property type="entry name" value="EP450I"/>
</dbReference>
<dbReference type="eggNOG" id="KOG0156">
    <property type="taxonomic scope" value="Eukaryota"/>
</dbReference>
<keyword evidence="15" id="KW-0732">Signal</keyword>
<keyword evidence="5 13" id="KW-0349">Heme</keyword>
<dbReference type="InterPro" id="IPR002401">
    <property type="entry name" value="Cyt_P450_E_grp-I"/>
</dbReference>
<keyword evidence="11 14" id="KW-0503">Monooxygenase</keyword>
<dbReference type="GO" id="GO:0016712">
    <property type="term" value="F:oxidoreductase activity, acting on paired donors, with incorporation or reduction of molecular oxygen, reduced flavin or flavoprotein as one donor, and incorporation of one atom of oxygen"/>
    <property type="evidence" value="ECO:0007669"/>
    <property type="project" value="TreeGrafter"/>
</dbReference>
<sequence length="490" mass="55598">MDLFIVLVICLSCLISLFLWNQSYAKGKLPPGPTPLPIIGNLLQIGTSNTSKSLTKLAQDYGPVFTVYIGMKPTVVLHGYEAVKEALVDHSEVFSGRGSFPVIDRIFQGAGIVFSNGETWKQTRRFSLMVLRNMGMGKKTIEERIQEEALCLVEALKKTNASPCDPALLLGSAPCNVICSIIFQNRFEYSDNKLLTLVDYFHENLRIASTSWIQLYNIFPSLIHYLPGSHNELFQNIAKQKKFILEQVEEHQESLDFNNPRDFIDYFLIKMEKEKHNKQSEFTMENLIITVWDVFSAGTETISTTLRYGLLFLIKYPEVAAKAQAEIERVLGRHRSPSMQDRSHMPYMDALVHEIQRYTDIVPNSLPHAVTQDITFRNYLIPKGTEIMTSLTSVLHDAKEFPSPEQFDPSHFLDKSGNFKKSDYFMPFSAGKRVCVGEALARMELFLFLTNILQNFTLKPLVDPKDIDTTPIASGVGSIPPWYQLCFIPA</sequence>
<protein>
    <submittedName>
        <fullName evidence="17">Cytochrome P450 2C21-like isoform X2</fullName>
    </submittedName>
</protein>
<feature type="chain" id="PRO_5010317162" evidence="15">
    <location>
        <begin position="26"/>
        <end position="490"/>
    </location>
</feature>
<evidence type="ECO:0000256" key="7">
    <source>
        <dbReference type="ARBA" id="ARBA00022824"/>
    </source>
</evidence>
<feature type="binding site" description="axial binding residue" evidence="13">
    <location>
        <position position="435"/>
    </location>
    <ligand>
        <name>heme</name>
        <dbReference type="ChEBI" id="CHEBI:30413"/>
    </ligand>
    <ligandPart>
        <name>Fe</name>
        <dbReference type="ChEBI" id="CHEBI:18248"/>
    </ligandPart>
</feature>
<evidence type="ECO:0000256" key="2">
    <source>
        <dbReference type="ARBA" id="ARBA00004174"/>
    </source>
</evidence>
<evidence type="ECO:0000256" key="8">
    <source>
        <dbReference type="ARBA" id="ARBA00022848"/>
    </source>
</evidence>
<proteinExistence type="inferred from homology"/>
<dbReference type="Proteomes" id="UP001652624">
    <property type="component" value="Chromosome 1"/>
</dbReference>
<name>A0A1S3AMK4_ERIEU</name>
<evidence type="ECO:0000256" key="4">
    <source>
        <dbReference type="ARBA" id="ARBA00010617"/>
    </source>
</evidence>
<dbReference type="InterPro" id="IPR050182">
    <property type="entry name" value="Cytochrome_P450_fam2"/>
</dbReference>
<keyword evidence="8" id="KW-0492">Microsome</keyword>
<evidence type="ECO:0000256" key="5">
    <source>
        <dbReference type="ARBA" id="ARBA00022617"/>
    </source>
</evidence>
<keyword evidence="10 13" id="KW-0408">Iron</keyword>
<evidence type="ECO:0000256" key="13">
    <source>
        <dbReference type="PIRSR" id="PIRSR602401-1"/>
    </source>
</evidence>
<comment type="similarity">
    <text evidence="4 14">Belongs to the cytochrome P450 family.</text>
</comment>
<evidence type="ECO:0000256" key="12">
    <source>
        <dbReference type="ARBA" id="ARBA00023136"/>
    </source>
</evidence>